<accession>A0A194QH01</accession>
<organism evidence="1 2">
    <name type="scientific">Papilio xuthus</name>
    <name type="common">Asian swallowtail butterfly</name>
    <dbReference type="NCBI Taxonomy" id="66420"/>
    <lineage>
        <taxon>Eukaryota</taxon>
        <taxon>Metazoa</taxon>
        <taxon>Ecdysozoa</taxon>
        <taxon>Arthropoda</taxon>
        <taxon>Hexapoda</taxon>
        <taxon>Insecta</taxon>
        <taxon>Pterygota</taxon>
        <taxon>Neoptera</taxon>
        <taxon>Endopterygota</taxon>
        <taxon>Lepidoptera</taxon>
        <taxon>Glossata</taxon>
        <taxon>Ditrysia</taxon>
        <taxon>Papilionoidea</taxon>
        <taxon>Papilionidae</taxon>
        <taxon>Papilioninae</taxon>
        <taxon>Papilio</taxon>
    </lineage>
</organism>
<evidence type="ECO:0000313" key="1">
    <source>
        <dbReference type="EMBL" id="KPJ04787.1"/>
    </source>
</evidence>
<keyword evidence="2" id="KW-1185">Reference proteome</keyword>
<name>A0A194QH01_PAPXU</name>
<reference evidence="1 2" key="1">
    <citation type="journal article" date="2015" name="Nat. Commun.">
        <title>Outbred genome sequencing and CRISPR/Cas9 gene editing in butterflies.</title>
        <authorList>
            <person name="Li X."/>
            <person name="Fan D."/>
            <person name="Zhang W."/>
            <person name="Liu G."/>
            <person name="Zhang L."/>
            <person name="Zhao L."/>
            <person name="Fang X."/>
            <person name="Chen L."/>
            <person name="Dong Y."/>
            <person name="Chen Y."/>
            <person name="Ding Y."/>
            <person name="Zhao R."/>
            <person name="Feng M."/>
            <person name="Zhu Y."/>
            <person name="Feng Y."/>
            <person name="Jiang X."/>
            <person name="Zhu D."/>
            <person name="Xiang H."/>
            <person name="Feng X."/>
            <person name="Li S."/>
            <person name="Wang J."/>
            <person name="Zhang G."/>
            <person name="Kronforst M.R."/>
            <person name="Wang W."/>
        </authorList>
    </citation>
    <scope>NUCLEOTIDE SEQUENCE [LARGE SCALE GENOMIC DNA]</scope>
    <source>
        <strain evidence="1">Ya'a_city_454_Px</strain>
        <tissue evidence="1">Whole body</tissue>
    </source>
</reference>
<sequence length="62" mass="6996">MLYSCVDECCEANSWLCSITPAPCLHHICTTSALRNISLDICIVAYKYDEQLPKIQTTDTKK</sequence>
<proteinExistence type="predicted"/>
<dbReference type="AlphaFoldDB" id="A0A194QH01"/>
<dbReference type="Proteomes" id="UP000053268">
    <property type="component" value="Unassembled WGS sequence"/>
</dbReference>
<protein>
    <submittedName>
        <fullName evidence="1">Uncharacterized protein</fullName>
    </submittedName>
</protein>
<evidence type="ECO:0000313" key="2">
    <source>
        <dbReference type="Proteomes" id="UP000053268"/>
    </source>
</evidence>
<gene>
    <name evidence="1" type="ORF">RR46_02484</name>
</gene>
<dbReference type="EMBL" id="KQ458860">
    <property type="protein sequence ID" value="KPJ04787.1"/>
    <property type="molecule type" value="Genomic_DNA"/>
</dbReference>